<evidence type="ECO:0000313" key="1">
    <source>
        <dbReference type="EMBL" id="DAE06432.1"/>
    </source>
</evidence>
<name>A0A8S5PI91_9CAUD</name>
<reference evidence="1" key="1">
    <citation type="journal article" date="2021" name="Proc. Natl. Acad. Sci. U.S.A.">
        <title>A Catalog of Tens of Thousands of Viruses from Human Metagenomes Reveals Hidden Associations with Chronic Diseases.</title>
        <authorList>
            <person name="Tisza M.J."/>
            <person name="Buck C.B."/>
        </authorList>
    </citation>
    <scope>NUCLEOTIDE SEQUENCE</scope>
    <source>
        <strain evidence="1">Ctb8j11</strain>
    </source>
</reference>
<protein>
    <submittedName>
        <fullName evidence="1">Uncharacterized protein</fullName>
    </submittedName>
</protein>
<dbReference type="EMBL" id="BK015437">
    <property type="protein sequence ID" value="DAE06432.1"/>
    <property type="molecule type" value="Genomic_DNA"/>
</dbReference>
<sequence>MPVQFMQGDRYFVPFILRAQDGTIITDEMVKTVVLNLGNMSRQYPGDVTYSDGKWLFPMSQKQSFAMKGSVEPQARIEFNDGTIFGGAGRKILIVFSFNRGIIGAEASEHARLARPVSLEIGNARGNISVTIGAASAGGSTEGAVRYDIAQELTDEQQAQARENITAVFDDGTELFASFYNKGMFDALQAPDGAFLTGGNAILTY</sequence>
<proteinExistence type="predicted"/>
<organism evidence="1">
    <name type="scientific">Siphoviridae sp. ctb8j11</name>
    <dbReference type="NCBI Taxonomy" id="2825564"/>
    <lineage>
        <taxon>Viruses</taxon>
        <taxon>Duplodnaviria</taxon>
        <taxon>Heunggongvirae</taxon>
        <taxon>Uroviricota</taxon>
        <taxon>Caudoviricetes</taxon>
    </lineage>
</organism>
<accession>A0A8S5PI91</accession>